<gene>
    <name evidence="1" type="ORF">DJ019_01985</name>
</gene>
<dbReference type="Proteomes" id="UP000249524">
    <property type="component" value="Unassembled WGS sequence"/>
</dbReference>
<dbReference type="AlphaFoldDB" id="A0A328BS26"/>
<accession>A0A328BS26</accession>
<evidence type="ECO:0000313" key="2">
    <source>
        <dbReference type="Proteomes" id="UP000249524"/>
    </source>
</evidence>
<keyword evidence="2" id="KW-1185">Reference proteome</keyword>
<organism evidence="1 2">
    <name type="scientific">Phenylobacterium kunshanense</name>
    <dbReference type="NCBI Taxonomy" id="1445034"/>
    <lineage>
        <taxon>Bacteria</taxon>
        <taxon>Pseudomonadati</taxon>
        <taxon>Pseudomonadota</taxon>
        <taxon>Alphaproteobacteria</taxon>
        <taxon>Caulobacterales</taxon>
        <taxon>Caulobacteraceae</taxon>
        <taxon>Phenylobacterium</taxon>
    </lineage>
</organism>
<evidence type="ECO:0000313" key="1">
    <source>
        <dbReference type="EMBL" id="RAK68806.1"/>
    </source>
</evidence>
<name>A0A328BS26_9CAUL</name>
<reference evidence="1 2" key="1">
    <citation type="submission" date="2018-05" db="EMBL/GenBank/DDBJ databases">
        <authorList>
            <person name="Lanie J.A."/>
            <person name="Ng W.-L."/>
            <person name="Kazmierczak K.M."/>
            <person name="Andrzejewski T.M."/>
            <person name="Davidsen T.M."/>
            <person name="Wayne K.J."/>
            <person name="Tettelin H."/>
            <person name="Glass J.I."/>
            <person name="Rusch D."/>
            <person name="Podicherti R."/>
            <person name="Tsui H.-C.T."/>
            <person name="Winkler M.E."/>
        </authorList>
    </citation>
    <scope>NUCLEOTIDE SEQUENCE [LARGE SCALE GENOMIC DNA]</scope>
    <source>
        <strain evidence="1 2">BUT-10</strain>
    </source>
</reference>
<sequence>MSSLFIALGPGVNRNGVVVPHARPRISGDVDVAASSAVLQIGGADVTGGEGEFWFLTARSADIVIAVGDAPTAGTDPGHLCPTGTPMAFPVNKAGEKIAAKNA</sequence>
<dbReference type="RefSeq" id="WP_111274298.1">
    <property type="nucleotide sequence ID" value="NZ_QFYS01000001.1"/>
</dbReference>
<dbReference type="EMBL" id="QFYS01000001">
    <property type="protein sequence ID" value="RAK68806.1"/>
    <property type="molecule type" value="Genomic_DNA"/>
</dbReference>
<protein>
    <submittedName>
        <fullName evidence="1">Uncharacterized protein</fullName>
    </submittedName>
</protein>
<proteinExistence type="predicted"/>
<comment type="caution">
    <text evidence="1">The sequence shown here is derived from an EMBL/GenBank/DDBJ whole genome shotgun (WGS) entry which is preliminary data.</text>
</comment>